<dbReference type="Proteomes" id="UP000030711">
    <property type="component" value="Chromosome 1"/>
</dbReference>
<comment type="caution">
    <text evidence="1">The sequence shown here is derived from an EMBL/GenBank/DDBJ whole genome shotgun (WGS) entry which is preliminary data.</text>
</comment>
<evidence type="ECO:0000313" key="1">
    <source>
        <dbReference type="EMBL" id="KAK3444695.1"/>
    </source>
</evidence>
<sequence>MSSSEVRTPSQRVTVACSKSTSKPRPKSSGHNGDGDEDNTSGNVSLATLKRRQQSNPSGLVVSRTTRSAPPSPSAWALSPGQSLLWAGSLAMEVSSGFNAPRASTKKPESKTNGGGGNGGAVSKVLKYFKPKRKVSPVQEEEIHKLRILHSSLLQWRKLSVLRENFSTFKMKFLKFDIH</sequence>
<accession>A0ACC3M0G3</accession>
<protein>
    <submittedName>
        <fullName evidence="1">Uncharacterized protein</fullName>
    </submittedName>
</protein>
<gene>
    <name evidence="1" type="ORF">EUGRSUZ_A00872</name>
</gene>
<proteinExistence type="predicted"/>
<name>A0ACC3M0G3_EUCGR</name>
<dbReference type="EMBL" id="CM064435">
    <property type="protein sequence ID" value="KAK3444695.1"/>
    <property type="molecule type" value="Genomic_DNA"/>
</dbReference>
<reference evidence="1 2" key="1">
    <citation type="journal article" date="2014" name="Nature">
        <title>The genome of Eucalyptus grandis.</title>
        <authorList>
            <person name="Myburg A.A."/>
            <person name="Grattapaglia D."/>
            <person name="Tuskan G.A."/>
            <person name="Hellsten U."/>
            <person name="Hayes R.D."/>
            <person name="Grimwood J."/>
            <person name="Jenkins J."/>
            <person name="Lindquist E."/>
            <person name="Tice H."/>
            <person name="Bauer D."/>
            <person name="Goodstein D.M."/>
            <person name="Dubchak I."/>
            <person name="Poliakov A."/>
            <person name="Mizrachi E."/>
            <person name="Kullan A.R."/>
            <person name="Hussey S.G."/>
            <person name="Pinard D."/>
            <person name="van der Merwe K."/>
            <person name="Singh P."/>
            <person name="van Jaarsveld I."/>
            <person name="Silva-Junior O.B."/>
            <person name="Togawa R.C."/>
            <person name="Pappas M.R."/>
            <person name="Faria D.A."/>
            <person name="Sansaloni C.P."/>
            <person name="Petroli C.D."/>
            <person name="Yang X."/>
            <person name="Ranjan P."/>
            <person name="Tschaplinski T.J."/>
            <person name="Ye C.Y."/>
            <person name="Li T."/>
            <person name="Sterck L."/>
            <person name="Vanneste K."/>
            <person name="Murat F."/>
            <person name="Soler M."/>
            <person name="Clemente H.S."/>
            <person name="Saidi N."/>
            <person name="Cassan-Wang H."/>
            <person name="Dunand C."/>
            <person name="Hefer C.A."/>
            <person name="Bornberg-Bauer E."/>
            <person name="Kersting A.R."/>
            <person name="Vining K."/>
            <person name="Amarasinghe V."/>
            <person name="Ranik M."/>
            <person name="Naithani S."/>
            <person name="Elser J."/>
            <person name="Boyd A.E."/>
            <person name="Liston A."/>
            <person name="Spatafora J.W."/>
            <person name="Dharmwardhana P."/>
            <person name="Raja R."/>
            <person name="Sullivan C."/>
            <person name="Romanel E."/>
            <person name="Alves-Ferreira M."/>
            <person name="Kulheim C."/>
            <person name="Foley W."/>
            <person name="Carocha V."/>
            <person name="Paiva J."/>
            <person name="Kudrna D."/>
            <person name="Brommonschenkel S.H."/>
            <person name="Pasquali G."/>
            <person name="Byrne M."/>
            <person name="Rigault P."/>
            <person name="Tibbits J."/>
            <person name="Spokevicius A."/>
            <person name="Jones R.C."/>
            <person name="Steane D.A."/>
            <person name="Vaillancourt R.E."/>
            <person name="Potts B.M."/>
            <person name="Joubert F."/>
            <person name="Barry K."/>
            <person name="Pappas G.J."/>
            <person name="Strauss S.H."/>
            <person name="Jaiswal P."/>
            <person name="Grima-Pettenati J."/>
            <person name="Salse J."/>
            <person name="Van de Peer Y."/>
            <person name="Rokhsar D.S."/>
            <person name="Schmutz J."/>
        </authorList>
    </citation>
    <scope>NUCLEOTIDE SEQUENCE [LARGE SCALE GENOMIC DNA]</scope>
    <source>
        <strain evidence="2">cv. BRASUZ1</strain>
        <tissue evidence="1">Leaf extractions</tissue>
    </source>
</reference>
<evidence type="ECO:0000313" key="2">
    <source>
        <dbReference type="Proteomes" id="UP000030711"/>
    </source>
</evidence>
<keyword evidence="2" id="KW-1185">Reference proteome</keyword>
<organism evidence="1 2">
    <name type="scientific">Eucalyptus grandis</name>
    <name type="common">Flooded gum</name>
    <dbReference type="NCBI Taxonomy" id="71139"/>
    <lineage>
        <taxon>Eukaryota</taxon>
        <taxon>Viridiplantae</taxon>
        <taxon>Streptophyta</taxon>
        <taxon>Embryophyta</taxon>
        <taxon>Tracheophyta</taxon>
        <taxon>Spermatophyta</taxon>
        <taxon>Magnoliopsida</taxon>
        <taxon>eudicotyledons</taxon>
        <taxon>Gunneridae</taxon>
        <taxon>Pentapetalae</taxon>
        <taxon>rosids</taxon>
        <taxon>malvids</taxon>
        <taxon>Myrtales</taxon>
        <taxon>Myrtaceae</taxon>
        <taxon>Myrtoideae</taxon>
        <taxon>Eucalypteae</taxon>
        <taxon>Eucalyptus</taxon>
    </lineage>
</organism>